<dbReference type="EMBL" id="DTAI01000068">
    <property type="protein sequence ID" value="HGN36354.1"/>
    <property type="molecule type" value="Genomic_DNA"/>
</dbReference>
<feature type="domain" description="LarA-like N-terminal" evidence="1">
    <location>
        <begin position="2"/>
        <end position="33"/>
    </location>
</feature>
<proteinExistence type="predicted"/>
<evidence type="ECO:0000313" key="3">
    <source>
        <dbReference type="EMBL" id="HGQ17395.1"/>
    </source>
</evidence>
<dbReference type="InterPro" id="IPR018657">
    <property type="entry name" value="LarA-like_N"/>
</dbReference>
<reference evidence="3" key="1">
    <citation type="journal article" date="2020" name="mSystems">
        <title>Genome- and Community-Level Interaction Insights into Carbon Utilization and Element Cycling Functions of Hydrothermarchaeota in Hydrothermal Sediment.</title>
        <authorList>
            <person name="Zhou Z."/>
            <person name="Liu Y."/>
            <person name="Xu W."/>
            <person name="Pan J."/>
            <person name="Luo Z.H."/>
            <person name="Li M."/>
        </authorList>
    </citation>
    <scope>NUCLEOTIDE SEQUENCE [LARGE SCALE GENOMIC DNA]</scope>
    <source>
        <strain evidence="2">SpSt-618</strain>
        <strain evidence="3">SpSt-657</strain>
    </source>
</reference>
<gene>
    <name evidence="2" type="ORF">ENT87_02215</name>
    <name evidence="3" type="ORF">ENU30_00230</name>
</gene>
<comment type="caution">
    <text evidence="3">The sequence shown here is derived from an EMBL/GenBank/DDBJ whole genome shotgun (WGS) entry which is preliminary data.</text>
</comment>
<dbReference type="EMBL" id="DTBZ01000007">
    <property type="protein sequence ID" value="HGQ17395.1"/>
    <property type="molecule type" value="Genomic_DNA"/>
</dbReference>
<evidence type="ECO:0000259" key="1">
    <source>
        <dbReference type="Pfam" id="PF09861"/>
    </source>
</evidence>
<dbReference type="Pfam" id="PF09861">
    <property type="entry name" value="Lar_N"/>
    <property type="match status" value="1"/>
</dbReference>
<dbReference type="GO" id="GO:0050043">
    <property type="term" value="F:lactate racemase activity"/>
    <property type="evidence" value="ECO:0007669"/>
    <property type="project" value="InterPro"/>
</dbReference>
<name>A0A7J3JN90_9CREN</name>
<dbReference type="AlphaFoldDB" id="A0A7J3JN90"/>
<dbReference type="Gene3D" id="3.40.50.11440">
    <property type="match status" value="1"/>
</dbReference>
<organism evidence="3">
    <name type="scientific">Ignisphaera aggregans</name>
    <dbReference type="NCBI Taxonomy" id="334771"/>
    <lineage>
        <taxon>Archaea</taxon>
        <taxon>Thermoproteota</taxon>
        <taxon>Thermoprotei</taxon>
        <taxon>Desulfurococcales</taxon>
        <taxon>Desulfurococcaceae</taxon>
        <taxon>Ignisphaera</taxon>
    </lineage>
</organism>
<accession>A0A7J3JN90</accession>
<sequence>MRIVYESDIVIGIGSIIPHPVAGCGGDAKIILPWSLL</sequence>
<protein>
    <submittedName>
        <fullName evidence="3">DUF2088 domain-containing protein</fullName>
    </submittedName>
</protein>
<evidence type="ECO:0000313" key="2">
    <source>
        <dbReference type="EMBL" id="HGN36354.1"/>
    </source>
</evidence>